<evidence type="ECO:0000256" key="1">
    <source>
        <dbReference type="SAM" id="Phobius"/>
    </source>
</evidence>
<keyword evidence="1" id="KW-0812">Transmembrane</keyword>
<proteinExistence type="predicted"/>
<organism evidence="2 3">
    <name type="scientific">Candidatus Daviesbacteria bacterium GW2011_GWA2_40_9</name>
    <dbReference type="NCBI Taxonomy" id="1618424"/>
    <lineage>
        <taxon>Bacteria</taxon>
        <taxon>Candidatus Daviesiibacteriota</taxon>
    </lineage>
</organism>
<reference evidence="2 3" key="1">
    <citation type="journal article" date="2015" name="Nature">
        <title>rRNA introns, odd ribosomes, and small enigmatic genomes across a large radiation of phyla.</title>
        <authorList>
            <person name="Brown C.T."/>
            <person name="Hug L.A."/>
            <person name="Thomas B.C."/>
            <person name="Sharon I."/>
            <person name="Castelle C.J."/>
            <person name="Singh A."/>
            <person name="Wilkins M.J."/>
            <person name="Williams K.H."/>
            <person name="Banfield J.F."/>
        </authorList>
    </citation>
    <scope>NUCLEOTIDE SEQUENCE [LARGE SCALE GENOMIC DNA]</scope>
</reference>
<accession>A0A0G0X726</accession>
<protein>
    <submittedName>
        <fullName evidence="2">Uncharacterized protein</fullName>
    </submittedName>
</protein>
<dbReference type="Proteomes" id="UP000034601">
    <property type="component" value="Unassembled WGS sequence"/>
</dbReference>
<feature type="transmembrane region" description="Helical" evidence="1">
    <location>
        <begin position="6"/>
        <end position="28"/>
    </location>
</feature>
<keyword evidence="1" id="KW-1133">Transmembrane helix</keyword>
<comment type="caution">
    <text evidence="2">The sequence shown here is derived from an EMBL/GenBank/DDBJ whole genome shotgun (WGS) entry which is preliminary data.</text>
</comment>
<name>A0A0G0X726_9BACT</name>
<dbReference type="EMBL" id="LCAB01000005">
    <property type="protein sequence ID" value="KKR83442.1"/>
    <property type="molecule type" value="Genomic_DNA"/>
</dbReference>
<evidence type="ECO:0000313" key="2">
    <source>
        <dbReference type="EMBL" id="KKR83442.1"/>
    </source>
</evidence>
<keyword evidence="1" id="KW-0472">Membrane</keyword>
<gene>
    <name evidence="2" type="ORF">UU29_C0005G0023</name>
</gene>
<dbReference type="AlphaFoldDB" id="A0A0G0X726"/>
<sequence length="232" mass="26400">MQKGFAPILGILVILVAVSIGYVILIGFPENKKCGQVFACHGIPLNNQCIGYNSTFAYVDCAKTSLTDETVDTEGTRSANWKTYTNSKYGFSLKYPTSWTLTEFTNIESGSIYRVFDLKPQNEEDKRSHNTINFRYFNNLKKLSLEDFEREQGPNSEGAGNCGIYLPDDVLVKNNSGVDGYYRKKGICEPLDAKFYTWAKGDKIFQLIDFRWFNASEDKLLNEIFESVKFLE</sequence>
<evidence type="ECO:0000313" key="3">
    <source>
        <dbReference type="Proteomes" id="UP000034601"/>
    </source>
</evidence>